<proteinExistence type="predicted"/>
<gene>
    <name evidence="1" type="ORF">GPEL0_01f0287</name>
</gene>
<evidence type="ECO:0000313" key="2">
    <source>
        <dbReference type="Proteomes" id="UP000194153"/>
    </source>
</evidence>
<dbReference type="InterPro" id="IPR046257">
    <property type="entry name" value="DUF6290"/>
</dbReference>
<keyword evidence="2" id="KW-1185">Reference proteome</keyword>
<accession>A0ABQ0MF63</accession>
<dbReference type="Pfam" id="PF19807">
    <property type="entry name" value="DUF6290"/>
    <property type="match status" value="1"/>
</dbReference>
<dbReference type="RefSeq" id="WP_085811868.1">
    <property type="nucleotide sequence ID" value="NZ_BDQG01000001.1"/>
</dbReference>
<dbReference type="Proteomes" id="UP000194153">
    <property type="component" value="Unassembled WGS sequence"/>
</dbReference>
<comment type="caution">
    <text evidence="1">The sequence shown here is derived from an EMBL/GenBank/DDBJ whole genome shotgun (WGS) entry which is preliminary data.</text>
</comment>
<dbReference type="EMBL" id="BDQG01000001">
    <property type="protein sequence ID" value="GAW65412.1"/>
    <property type="molecule type" value="Genomic_DNA"/>
</dbReference>
<reference evidence="2" key="1">
    <citation type="submission" date="2017-05" db="EMBL/GenBank/DDBJ databases">
        <title>Draft genome sequence of Geobacter pelophilus, a iron(III)-reducing bacteria.</title>
        <authorList>
            <person name="Aoyagi T."/>
            <person name="Koike H."/>
            <person name="Morita T."/>
            <person name="Sato Y."/>
            <person name="Habe H."/>
            <person name="Hori T."/>
        </authorList>
    </citation>
    <scope>NUCLEOTIDE SEQUENCE [LARGE SCALE GENOMIC DNA]</scope>
    <source>
        <strain evidence="2">Drf2</strain>
    </source>
</reference>
<sequence length="68" mass="8031">MEYMESNDGRQRRHIISVRVSDEELEYLTRLLELHNTTMSELMRDALGSPALLRRRRGTRSRSSLRSP</sequence>
<evidence type="ECO:0008006" key="3">
    <source>
        <dbReference type="Google" id="ProtNLM"/>
    </source>
</evidence>
<protein>
    <recommendedName>
        <fullName evidence="3">Ribbon-helix-helix protein, copG family</fullName>
    </recommendedName>
</protein>
<organism evidence="1 2">
    <name type="scientific">Geoanaerobacter pelophilus</name>
    <dbReference type="NCBI Taxonomy" id="60036"/>
    <lineage>
        <taxon>Bacteria</taxon>
        <taxon>Pseudomonadati</taxon>
        <taxon>Thermodesulfobacteriota</taxon>
        <taxon>Desulfuromonadia</taxon>
        <taxon>Geobacterales</taxon>
        <taxon>Geobacteraceae</taxon>
        <taxon>Geoanaerobacter</taxon>
    </lineage>
</organism>
<name>A0ABQ0MF63_9BACT</name>
<evidence type="ECO:0000313" key="1">
    <source>
        <dbReference type="EMBL" id="GAW65412.1"/>
    </source>
</evidence>